<evidence type="ECO:0000313" key="2">
    <source>
        <dbReference type="Proteomes" id="UP001175271"/>
    </source>
</evidence>
<dbReference type="AlphaFoldDB" id="A0AA39LV22"/>
<name>A0AA39LV22_9BILA</name>
<reference evidence="1" key="1">
    <citation type="submission" date="2023-06" db="EMBL/GenBank/DDBJ databases">
        <title>Genomic analysis of the entomopathogenic nematode Steinernema hermaphroditum.</title>
        <authorList>
            <person name="Schwarz E.M."/>
            <person name="Heppert J.K."/>
            <person name="Baniya A."/>
            <person name="Schwartz H.T."/>
            <person name="Tan C.-H."/>
            <person name="Antoshechkin I."/>
            <person name="Sternberg P.W."/>
            <person name="Goodrich-Blair H."/>
            <person name="Dillman A.R."/>
        </authorList>
    </citation>
    <scope>NUCLEOTIDE SEQUENCE</scope>
    <source>
        <strain evidence="1">PS9179</strain>
        <tissue evidence="1">Whole animal</tissue>
    </source>
</reference>
<proteinExistence type="predicted"/>
<organism evidence="1 2">
    <name type="scientific">Steinernema hermaphroditum</name>
    <dbReference type="NCBI Taxonomy" id="289476"/>
    <lineage>
        <taxon>Eukaryota</taxon>
        <taxon>Metazoa</taxon>
        <taxon>Ecdysozoa</taxon>
        <taxon>Nematoda</taxon>
        <taxon>Chromadorea</taxon>
        <taxon>Rhabditida</taxon>
        <taxon>Tylenchina</taxon>
        <taxon>Panagrolaimomorpha</taxon>
        <taxon>Strongyloidoidea</taxon>
        <taxon>Steinernematidae</taxon>
        <taxon>Steinernema</taxon>
    </lineage>
</organism>
<dbReference type="EMBL" id="JAUCMV010000003">
    <property type="protein sequence ID" value="KAK0410359.1"/>
    <property type="molecule type" value="Genomic_DNA"/>
</dbReference>
<comment type="caution">
    <text evidence="1">The sequence shown here is derived from an EMBL/GenBank/DDBJ whole genome shotgun (WGS) entry which is preliminary data.</text>
</comment>
<dbReference type="Proteomes" id="UP001175271">
    <property type="component" value="Unassembled WGS sequence"/>
</dbReference>
<protein>
    <submittedName>
        <fullName evidence="1">Uncharacterized protein</fullName>
    </submittedName>
</protein>
<evidence type="ECO:0000313" key="1">
    <source>
        <dbReference type="EMBL" id="KAK0410359.1"/>
    </source>
</evidence>
<accession>A0AA39LV22</accession>
<gene>
    <name evidence="1" type="ORF">QR680_005087</name>
</gene>
<sequence>MFSFFAAIITATMAIVNKDVSPSEEACASVGNAECSECHLYDEFSKLPSGAADFRKGITTRRRRTSSNSSLGKYMKRSPITRRRRCRQLRSMPGFSLRPYARRTFRCQSTPSIPELASSLEAESDRLKSRVQLRRPSSTELLKVEDLFSQERDLGRGFDKEAAMQIGHRLCERGDEFDKFMVSTLQEEEQKHEGVVNSFWKLLVNGL</sequence>
<keyword evidence="2" id="KW-1185">Reference proteome</keyword>